<evidence type="ECO:0000256" key="3">
    <source>
        <dbReference type="ARBA" id="ARBA00005087"/>
    </source>
</evidence>
<comment type="pathway">
    <text evidence="3 12">One-carbon metabolism; formaldehyde degradation; formate from formaldehyde (H(4)MPT route): step 3/5.</text>
</comment>
<dbReference type="Gene3D" id="3.30.1030.10">
    <property type="entry name" value="Methenyltetrahydromethanopterin Cyclohydrolase, Chain A, domain 2"/>
    <property type="match status" value="1"/>
</dbReference>
<dbReference type="HAMAP" id="MF_00486">
    <property type="entry name" value="McH"/>
    <property type="match status" value="1"/>
</dbReference>
<dbReference type="CDD" id="cd00545">
    <property type="entry name" value="MCH"/>
    <property type="match status" value="1"/>
</dbReference>
<evidence type="ECO:0000256" key="5">
    <source>
        <dbReference type="ARBA" id="ARBA00012765"/>
    </source>
</evidence>
<evidence type="ECO:0000256" key="7">
    <source>
        <dbReference type="ARBA" id="ARBA00022490"/>
    </source>
</evidence>
<comment type="function">
    <text evidence="1 12">Catalyzes the hydrolysis of methenyl-H(4)MPT(+) to 5-formyl-H(4)MPT.</text>
</comment>
<evidence type="ECO:0000256" key="6">
    <source>
        <dbReference type="ARBA" id="ARBA00020597"/>
    </source>
</evidence>
<evidence type="ECO:0000256" key="1">
    <source>
        <dbReference type="ARBA" id="ARBA00004058"/>
    </source>
</evidence>
<dbReference type="UniPathway" id="UPA00562">
    <property type="reaction ID" value="UER00703"/>
</dbReference>
<dbReference type="RefSeq" id="WP_085773443.1">
    <property type="nucleotide sequence ID" value="NZ_AP027149.1"/>
</dbReference>
<dbReference type="STRING" id="655015.B1812_02320"/>
<organism evidence="13 14">
    <name type="scientific">Methylocystis bryophila</name>
    <dbReference type="NCBI Taxonomy" id="655015"/>
    <lineage>
        <taxon>Bacteria</taxon>
        <taxon>Pseudomonadati</taxon>
        <taxon>Pseudomonadota</taxon>
        <taxon>Alphaproteobacteria</taxon>
        <taxon>Hyphomicrobiales</taxon>
        <taxon>Methylocystaceae</taxon>
        <taxon>Methylocystis</taxon>
    </lineage>
</organism>
<evidence type="ECO:0000256" key="12">
    <source>
        <dbReference type="HAMAP-Rule" id="MF_00486"/>
    </source>
</evidence>
<dbReference type="KEGG" id="mbry:B1812_02320"/>
<comment type="catalytic activity">
    <reaction evidence="11 12">
        <text>5,10-methenyl-5,6,7,8-tetrahydromethanopterin + H2O = N(5)-formyl-5,6,7,8-tetrahydromethanopterin + H(+)</text>
        <dbReference type="Rhea" id="RHEA:19053"/>
        <dbReference type="ChEBI" id="CHEBI:15377"/>
        <dbReference type="ChEBI" id="CHEBI:15378"/>
        <dbReference type="ChEBI" id="CHEBI:58018"/>
        <dbReference type="ChEBI" id="CHEBI:58337"/>
        <dbReference type="EC" id="3.5.4.27"/>
    </reaction>
</comment>
<evidence type="ECO:0000256" key="2">
    <source>
        <dbReference type="ARBA" id="ARBA00004496"/>
    </source>
</evidence>
<dbReference type="GO" id="GO:0046294">
    <property type="term" value="P:formaldehyde catabolic process"/>
    <property type="evidence" value="ECO:0007669"/>
    <property type="project" value="UniProtKB-UniRule"/>
</dbReference>
<evidence type="ECO:0000256" key="10">
    <source>
        <dbReference type="ARBA" id="ARBA00030468"/>
    </source>
</evidence>
<gene>
    <name evidence="12" type="primary">mch</name>
    <name evidence="13" type="ORF">B1812_02320</name>
</gene>
<comment type="similarity">
    <text evidence="4 12">Belongs to the MCH family.</text>
</comment>
<evidence type="ECO:0000256" key="9">
    <source>
        <dbReference type="ARBA" id="ARBA00022801"/>
    </source>
</evidence>
<keyword evidence="8 12" id="KW-0554">One-carbon metabolism</keyword>
<dbReference type="NCBIfam" id="TIGR03120">
    <property type="entry name" value="one_C_mch"/>
    <property type="match status" value="1"/>
</dbReference>
<keyword evidence="14" id="KW-1185">Reference proteome</keyword>
<dbReference type="GO" id="GO:0005737">
    <property type="term" value="C:cytoplasm"/>
    <property type="evidence" value="ECO:0007669"/>
    <property type="project" value="UniProtKB-SubCell"/>
</dbReference>
<reference evidence="13 14" key="1">
    <citation type="submission" date="2017-02" db="EMBL/GenBank/DDBJ databases">
        <authorList>
            <person name="Peterson S.W."/>
        </authorList>
    </citation>
    <scope>NUCLEOTIDE SEQUENCE [LARGE SCALE GENOMIC DNA]</scope>
    <source>
        <strain evidence="13 14">S285</strain>
    </source>
</reference>
<protein>
    <recommendedName>
        <fullName evidence="6 12">Methenyltetrahydromethanopterin cyclohydrolase</fullName>
        <ecNumber evidence="5 12">3.5.4.27</ecNumber>
    </recommendedName>
    <alternativeName>
        <fullName evidence="10 12">Methenyl-H4MPT cyclohydrolase</fullName>
    </alternativeName>
</protein>
<name>A0A1W6N0E6_9HYPH</name>
<evidence type="ECO:0000256" key="4">
    <source>
        <dbReference type="ARBA" id="ARBA00006902"/>
    </source>
</evidence>
<dbReference type="Pfam" id="PF02289">
    <property type="entry name" value="MCH"/>
    <property type="match status" value="1"/>
</dbReference>
<proteinExistence type="inferred from homology"/>
<accession>A0A1W6N0E6</accession>
<dbReference type="EMBL" id="CP019948">
    <property type="protein sequence ID" value="ARN83300.1"/>
    <property type="molecule type" value="Genomic_DNA"/>
</dbReference>
<dbReference type="InterPro" id="IPR003209">
    <property type="entry name" value="METHMP_CycHdrlase"/>
</dbReference>
<dbReference type="Proteomes" id="UP000193978">
    <property type="component" value="Chromosome"/>
</dbReference>
<dbReference type="GO" id="GO:0018759">
    <property type="term" value="F:methenyltetrahydromethanopterin cyclohydrolase activity"/>
    <property type="evidence" value="ECO:0007669"/>
    <property type="project" value="UniProtKB-UniRule"/>
</dbReference>
<evidence type="ECO:0000313" key="14">
    <source>
        <dbReference type="Proteomes" id="UP000193978"/>
    </source>
</evidence>
<dbReference type="OrthoDB" id="241529at2"/>
<evidence type="ECO:0000313" key="13">
    <source>
        <dbReference type="EMBL" id="ARN83300.1"/>
    </source>
</evidence>
<sequence length="326" mass="34495">MTRTLDTSNRVIASVNLLAGEIVDRIAADPGRYRVSVTRGESGELLIDAGAKAAGGIEVGLLLTEICMGGLGRVALIPAPGASKWPFWLTVSSNDPVVACLASQYAGWSLQHEKFFALGSGPGRALARVEKLFEELPYSDNARRVTIVLEGDTPPPAAIVAKVANAAKVEASDVAFVYAPTQSLAGSVQVVGRVLEVALHKAHELKFPLEHIIDGVATAPLSPPHPDFVQAMGRTNDAIIYAGRAHLFVKGPSDAARELAKNLPSSNSRDYGRPFAEVFKAYKGDFYKIDPSLFSPAEAVVTAVETGETFRAGAIDEKLLDASFGG</sequence>
<dbReference type="Gene3D" id="3.10.340.11">
    <property type="entry name" value="Methenyltetrahydromethanopterin Cyclohydrolase, Chain A, domain 1"/>
    <property type="match status" value="1"/>
</dbReference>
<keyword evidence="7 12" id="KW-0963">Cytoplasm</keyword>
<dbReference type="GO" id="GO:0006730">
    <property type="term" value="P:one-carbon metabolic process"/>
    <property type="evidence" value="ECO:0007669"/>
    <property type="project" value="UniProtKB-UniRule"/>
</dbReference>
<dbReference type="SUPFAM" id="SSF56199">
    <property type="entry name" value="Methenyltetrahydromethanopterin cyclohydrolase"/>
    <property type="match status" value="1"/>
</dbReference>
<dbReference type="EC" id="3.5.4.27" evidence="5 12"/>
<comment type="subcellular location">
    <subcellularLocation>
        <location evidence="2 12">Cytoplasm</location>
    </subcellularLocation>
</comment>
<keyword evidence="9 12" id="KW-0378">Hydrolase</keyword>
<evidence type="ECO:0000256" key="8">
    <source>
        <dbReference type="ARBA" id="ARBA00022563"/>
    </source>
</evidence>
<dbReference type="AlphaFoldDB" id="A0A1W6N0E6"/>
<evidence type="ECO:0000256" key="11">
    <source>
        <dbReference type="ARBA" id="ARBA00048684"/>
    </source>
</evidence>